<dbReference type="InterPro" id="IPR021690">
    <property type="entry name" value="DUF3272"/>
</dbReference>
<evidence type="ECO:0000313" key="2">
    <source>
        <dbReference type="EMBL" id="MBM7643483.1"/>
    </source>
</evidence>
<feature type="transmembrane region" description="Helical" evidence="1">
    <location>
        <begin position="29"/>
        <end position="53"/>
    </location>
</feature>
<protein>
    <recommendedName>
        <fullName evidence="4">DUF3272 family protein</fullName>
    </recommendedName>
</protein>
<dbReference type="Proteomes" id="UP000697472">
    <property type="component" value="Unassembled WGS sequence"/>
</dbReference>
<sequence length="66" mass="7833">MLNRQVIFLTLITILETYCFNQAIFEKQYFFAAFFGYLLLRRLYTSFVITRIIKAANKAADKLTKK</sequence>
<gene>
    <name evidence="2" type="ORF">JOC28_001794</name>
</gene>
<comment type="caution">
    <text evidence="2">The sequence shown here is derived from an EMBL/GenBank/DDBJ whole genome shotgun (WGS) entry which is preliminary data.</text>
</comment>
<name>A0ABS2PTU9_9STRE</name>
<reference evidence="2 3" key="1">
    <citation type="submission" date="2021-01" db="EMBL/GenBank/DDBJ databases">
        <title>Genomic Encyclopedia of Type Strains, Phase IV (KMG-IV): sequencing the most valuable type-strain genomes for metagenomic binning, comparative biology and taxonomic classification.</title>
        <authorList>
            <person name="Goeker M."/>
        </authorList>
    </citation>
    <scope>NUCLEOTIDE SEQUENCE [LARGE SCALE GENOMIC DNA]</scope>
    <source>
        <strain evidence="2 3">DSM 27382</strain>
    </source>
</reference>
<keyword evidence="1" id="KW-1133">Transmembrane helix</keyword>
<evidence type="ECO:0000313" key="3">
    <source>
        <dbReference type="Proteomes" id="UP000697472"/>
    </source>
</evidence>
<accession>A0ABS2PTU9</accession>
<dbReference type="RefSeq" id="WP_205010334.1">
    <property type="nucleotide sequence ID" value="NZ_JAFBEH010000046.1"/>
</dbReference>
<keyword evidence="3" id="KW-1185">Reference proteome</keyword>
<evidence type="ECO:0000256" key="1">
    <source>
        <dbReference type="SAM" id="Phobius"/>
    </source>
</evidence>
<evidence type="ECO:0008006" key="4">
    <source>
        <dbReference type="Google" id="ProtNLM"/>
    </source>
</evidence>
<keyword evidence="1" id="KW-0472">Membrane</keyword>
<dbReference type="EMBL" id="JAFBEH010000046">
    <property type="protein sequence ID" value="MBM7643483.1"/>
    <property type="molecule type" value="Genomic_DNA"/>
</dbReference>
<keyword evidence="1" id="KW-0812">Transmembrane</keyword>
<organism evidence="2 3">
    <name type="scientific">Streptococcus loxodontisalivarius</name>
    <dbReference type="NCBI Taxonomy" id="1349415"/>
    <lineage>
        <taxon>Bacteria</taxon>
        <taxon>Bacillati</taxon>
        <taxon>Bacillota</taxon>
        <taxon>Bacilli</taxon>
        <taxon>Lactobacillales</taxon>
        <taxon>Streptococcaceae</taxon>
        <taxon>Streptococcus</taxon>
    </lineage>
</organism>
<proteinExistence type="predicted"/>
<dbReference type="Pfam" id="PF11676">
    <property type="entry name" value="DUF3272"/>
    <property type="match status" value="1"/>
</dbReference>